<dbReference type="Proteomes" id="UP001494902">
    <property type="component" value="Unassembled WGS sequence"/>
</dbReference>
<keyword evidence="1 2" id="KW-0808">Transferase</keyword>
<evidence type="ECO:0000313" key="2">
    <source>
        <dbReference type="EMBL" id="MEQ3553816.1"/>
    </source>
</evidence>
<dbReference type="InterPro" id="IPR023606">
    <property type="entry name" value="CoA-Trfase_III_dom_1_sf"/>
</dbReference>
<evidence type="ECO:0000313" key="3">
    <source>
        <dbReference type="Proteomes" id="UP001494902"/>
    </source>
</evidence>
<dbReference type="Gene3D" id="3.30.1540.10">
    <property type="entry name" value="formyl-coa transferase, domain 3"/>
    <property type="match status" value="1"/>
</dbReference>
<evidence type="ECO:0000256" key="1">
    <source>
        <dbReference type="ARBA" id="ARBA00022679"/>
    </source>
</evidence>
<dbReference type="SUPFAM" id="SSF89796">
    <property type="entry name" value="CoA-transferase family III (CaiB/BaiF)"/>
    <property type="match status" value="1"/>
</dbReference>
<keyword evidence="3" id="KW-1185">Reference proteome</keyword>
<dbReference type="GO" id="GO:0016740">
    <property type="term" value="F:transferase activity"/>
    <property type="evidence" value="ECO:0007669"/>
    <property type="project" value="UniProtKB-KW"/>
</dbReference>
<dbReference type="InterPro" id="IPR044855">
    <property type="entry name" value="CoA-Trfase_III_dom3_sf"/>
</dbReference>
<protein>
    <submittedName>
        <fullName evidence="2">CoA transferase</fullName>
        <ecNumber evidence="2">2.8.3.-</ecNumber>
    </submittedName>
</protein>
<comment type="caution">
    <text evidence="2">The sequence shown here is derived from an EMBL/GenBank/DDBJ whole genome shotgun (WGS) entry which is preliminary data.</text>
</comment>
<organism evidence="2 3">
    <name type="scientific">Pseudonocardia nematodicida</name>
    <dbReference type="NCBI Taxonomy" id="1206997"/>
    <lineage>
        <taxon>Bacteria</taxon>
        <taxon>Bacillati</taxon>
        <taxon>Actinomycetota</taxon>
        <taxon>Actinomycetes</taxon>
        <taxon>Pseudonocardiales</taxon>
        <taxon>Pseudonocardiaceae</taxon>
        <taxon>Pseudonocardia</taxon>
    </lineage>
</organism>
<accession>A0ABV1KH80</accession>
<dbReference type="EMBL" id="JBEDNQ010000012">
    <property type="protein sequence ID" value="MEQ3553816.1"/>
    <property type="molecule type" value="Genomic_DNA"/>
</dbReference>
<dbReference type="EC" id="2.8.3.-" evidence="2"/>
<proteinExistence type="predicted"/>
<dbReference type="InterPro" id="IPR050483">
    <property type="entry name" value="CoA-transferase_III_domain"/>
</dbReference>
<dbReference type="PANTHER" id="PTHR48207">
    <property type="entry name" value="SUCCINATE--HYDROXYMETHYLGLUTARATE COA-TRANSFERASE"/>
    <property type="match status" value="1"/>
</dbReference>
<dbReference type="Pfam" id="PF02515">
    <property type="entry name" value="CoA_transf_3"/>
    <property type="match status" value="1"/>
</dbReference>
<dbReference type="RefSeq" id="WP_349300891.1">
    <property type="nucleotide sequence ID" value="NZ_JBEDNQ010000012.1"/>
</dbReference>
<dbReference type="Gene3D" id="3.40.50.10540">
    <property type="entry name" value="Crotonobetainyl-coa:carnitine coa-transferase, domain 1"/>
    <property type="match status" value="1"/>
</dbReference>
<gene>
    <name evidence="2" type="ORF">WIS52_25355</name>
</gene>
<dbReference type="PANTHER" id="PTHR48207:SF3">
    <property type="entry name" value="SUCCINATE--HYDROXYMETHYLGLUTARATE COA-TRANSFERASE"/>
    <property type="match status" value="1"/>
</dbReference>
<reference evidence="2 3" key="1">
    <citation type="submission" date="2024-03" db="EMBL/GenBank/DDBJ databases">
        <title>Draft genome sequence of Pseudonocardia nematodicida JCM 31783.</title>
        <authorList>
            <person name="Butdee W."/>
            <person name="Duangmal K."/>
        </authorList>
    </citation>
    <scope>NUCLEOTIDE SEQUENCE [LARGE SCALE GENOMIC DNA]</scope>
    <source>
        <strain evidence="2 3">JCM 31783</strain>
    </source>
</reference>
<dbReference type="InterPro" id="IPR003673">
    <property type="entry name" value="CoA-Trfase_fam_III"/>
</dbReference>
<sequence length="396" mass="41065">MPEPAGALDGIRVLDLSRFIAGPLCAQILGDLGADVIKVERPGGEDARGLGPFLDGESLYVATYNRNKRAITVDTRHPDGVALLADLVTRCDVLVENYRPGTMAAMGLSHERLAELNPRLVVVSLSGFGQDGPMAGRALFDAIAQAMSGLMSRTGRAEDPPLPAGTFVADHLTGVYGALGAVTALHHRTSTGRGQVVDVASLDALFSCLGTTSVAAANGVAPAERTGSRDPLSGPANTFPTSDGWIYLHAGTDPLFPRLCEAMGRPSLADGTWRDVAGRMADIEAVEAEVSAWTRELSTDEVSALLDAQRIPFGPVLTVDEAAALPQLAARGMLVEGGHSVLGSITQLGMPAKLSDAPGTVRRGVPAVGEHTGEVLTELLGLDDAGVEKLRAAGAV</sequence>
<name>A0ABV1KH80_9PSEU</name>